<dbReference type="PANTHER" id="PTHR38009">
    <property type="entry name" value="CONSERVED HYPOTHETICAL PHAGE TAIL PROTEIN"/>
    <property type="match status" value="1"/>
</dbReference>
<dbReference type="GO" id="GO:0005198">
    <property type="term" value="F:structural molecule activity"/>
    <property type="evidence" value="ECO:0007669"/>
    <property type="project" value="InterPro"/>
</dbReference>
<accession>A0A1C4XZK8</accession>
<proteinExistence type="predicted"/>
<evidence type="ECO:0000313" key="1">
    <source>
        <dbReference type="EMBL" id="SCF13796.1"/>
    </source>
</evidence>
<dbReference type="InterPro" id="IPR010667">
    <property type="entry name" value="Phage_T4_Gp19"/>
</dbReference>
<dbReference type="NCBIfam" id="TIGR02241">
    <property type="entry name" value="conserved hypothetical phage tail region protein"/>
    <property type="match status" value="1"/>
</dbReference>
<name>A0A1C4XZK8_9ACTN</name>
<dbReference type="InterPro" id="IPR011747">
    <property type="entry name" value="CHP02241"/>
</dbReference>
<dbReference type="EMBL" id="LT607409">
    <property type="protein sequence ID" value="SCF13796.1"/>
    <property type="molecule type" value="Genomic_DNA"/>
</dbReference>
<evidence type="ECO:0000313" key="2">
    <source>
        <dbReference type="Proteomes" id="UP000198224"/>
    </source>
</evidence>
<sequence length="161" mass="17642">MATPATPQQPGAPVDPYRAYNFRLLINGVTNGHFTEMTGLEVNIPGQPYREHGLGRMRMVPGQAEYEPVTLHFGLTASRELWDWVNATAQGTLNRRNVSVVLLDSVGSTEVLRWNLIGAWPTRWRGAHLNTLSHEIAIASLTLRYEGLELETGGAAAPAPA</sequence>
<organism evidence="1 2">
    <name type="scientific">Micromonospora chokoriensis</name>
    <dbReference type="NCBI Taxonomy" id="356851"/>
    <lineage>
        <taxon>Bacteria</taxon>
        <taxon>Bacillati</taxon>
        <taxon>Actinomycetota</taxon>
        <taxon>Actinomycetes</taxon>
        <taxon>Micromonosporales</taxon>
        <taxon>Micromonosporaceae</taxon>
        <taxon>Micromonospora</taxon>
    </lineage>
</organism>
<dbReference type="RefSeq" id="WP_088989380.1">
    <property type="nucleotide sequence ID" value="NZ_LT607409.1"/>
</dbReference>
<keyword evidence="2" id="KW-1185">Reference proteome</keyword>
<dbReference type="Proteomes" id="UP000198224">
    <property type="component" value="Chromosome I"/>
</dbReference>
<protein>
    <submittedName>
        <fullName evidence="1">Conserved hypothetical phage tail region protein</fullName>
    </submittedName>
</protein>
<dbReference type="eggNOG" id="ENOG50328BU">
    <property type="taxonomic scope" value="Bacteria"/>
</dbReference>
<dbReference type="Pfam" id="PF06841">
    <property type="entry name" value="Phage_T4_gp19"/>
    <property type="match status" value="1"/>
</dbReference>
<dbReference type="AlphaFoldDB" id="A0A1C4XZK8"/>
<dbReference type="PANTHER" id="PTHR38009:SF1">
    <property type="entry name" value="CONSERVED HYPOTHETICAL PHAGE TAIL PROTEIN"/>
    <property type="match status" value="1"/>
</dbReference>
<gene>
    <name evidence="1" type="ORF">GA0070612_4118</name>
</gene>
<reference evidence="2" key="1">
    <citation type="submission" date="2016-06" db="EMBL/GenBank/DDBJ databases">
        <authorList>
            <person name="Varghese N."/>
            <person name="Submissions Spin"/>
        </authorList>
    </citation>
    <scope>NUCLEOTIDE SEQUENCE [LARGE SCALE GENOMIC DNA]</scope>
    <source>
        <strain evidence="2">DSM 45160</strain>
    </source>
</reference>